<evidence type="ECO:0000313" key="2">
    <source>
        <dbReference type="Proteomes" id="UP001157418"/>
    </source>
</evidence>
<gene>
    <name evidence="1" type="ORF">LVIROSA_LOCUS33664</name>
</gene>
<protein>
    <submittedName>
        <fullName evidence="1">Uncharacterized protein</fullName>
    </submittedName>
</protein>
<dbReference type="Proteomes" id="UP001157418">
    <property type="component" value="Unassembled WGS sequence"/>
</dbReference>
<sequence length="261" mass="30131">MDFSDDVFGGLYEPFAGLNEMDFKLHGIYMDHEPHNDFLSHLNKCKDSFLNVLLSDDNLRNSSIADEVRAQVYHVGDWKSDEEVIEDREKVKKKHIIHDRNTIWDLMEPKLGDMFESMAQLKFCMQNYAMTNEYGLYYEKCIPPPPNTRRFFSGDKGSGSRLLHLSLLLFKETDDAFSTGSLLLLLRFCFFTLNTPSSALVVAVWTWGIGVSGEGTKARGYSTFSLKLKVFEATKNGWRIMVEPVWIMSYFDELELKIPFK</sequence>
<accession>A0AAU9PE87</accession>
<evidence type="ECO:0000313" key="1">
    <source>
        <dbReference type="EMBL" id="CAH1448101.1"/>
    </source>
</evidence>
<name>A0AAU9PE87_9ASTR</name>
<reference evidence="1 2" key="1">
    <citation type="submission" date="2022-01" db="EMBL/GenBank/DDBJ databases">
        <authorList>
            <person name="Xiong W."/>
            <person name="Schranz E."/>
        </authorList>
    </citation>
    <scope>NUCLEOTIDE SEQUENCE [LARGE SCALE GENOMIC DNA]</scope>
</reference>
<proteinExistence type="predicted"/>
<organism evidence="1 2">
    <name type="scientific">Lactuca virosa</name>
    <dbReference type="NCBI Taxonomy" id="75947"/>
    <lineage>
        <taxon>Eukaryota</taxon>
        <taxon>Viridiplantae</taxon>
        <taxon>Streptophyta</taxon>
        <taxon>Embryophyta</taxon>
        <taxon>Tracheophyta</taxon>
        <taxon>Spermatophyta</taxon>
        <taxon>Magnoliopsida</taxon>
        <taxon>eudicotyledons</taxon>
        <taxon>Gunneridae</taxon>
        <taxon>Pentapetalae</taxon>
        <taxon>asterids</taxon>
        <taxon>campanulids</taxon>
        <taxon>Asterales</taxon>
        <taxon>Asteraceae</taxon>
        <taxon>Cichorioideae</taxon>
        <taxon>Cichorieae</taxon>
        <taxon>Lactucinae</taxon>
        <taxon>Lactuca</taxon>
    </lineage>
</organism>
<comment type="caution">
    <text evidence="1">The sequence shown here is derived from an EMBL/GenBank/DDBJ whole genome shotgun (WGS) entry which is preliminary data.</text>
</comment>
<keyword evidence="2" id="KW-1185">Reference proteome</keyword>
<dbReference type="AlphaFoldDB" id="A0AAU9PE87"/>
<dbReference type="EMBL" id="CAKMRJ010005634">
    <property type="protein sequence ID" value="CAH1448101.1"/>
    <property type="molecule type" value="Genomic_DNA"/>
</dbReference>